<dbReference type="GO" id="GO:0016829">
    <property type="term" value="F:lyase activity"/>
    <property type="evidence" value="ECO:0007669"/>
    <property type="project" value="UniProtKB-KW"/>
</dbReference>
<dbReference type="PANTHER" id="PTHR13604:SF0">
    <property type="entry name" value="ABASIC SITE PROCESSING PROTEIN HMCES"/>
    <property type="match status" value="1"/>
</dbReference>
<evidence type="ECO:0000313" key="10">
    <source>
        <dbReference type="Proteomes" id="UP000239772"/>
    </source>
</evidence>
<sequence>MCNDYEQHVAWGEYCKLMQELALPITEGQSALNLPQADEVRINDIGPVMRLAPEGIELAAMRFGFPPANGRGGPVFNFRSEGRRFGESRRCLVPASAFFEFTGARYPKAKHRFTLNDAPFLAIAGLWREGAGNQPPSFTMLTTAPGPDVAPYHDRQVAVLRPQDWGAWLALSAPEASLLRPLPAGALAHEQVRAEAQTPPGRKGRA</sequence>
<dbReference type="Pfam" id="PF02586">
    <property type="entry name" value="SRAP"/>
    <property type="match status" value="1"/>
</dbReference>
<dbReference type="AlphaFoldDB" id="A0A2T1HPK7"/>
<dbReference type="RefSeq" id="WP_106338509.1">
    <property type="nucleotide sequence ID" value="NZ_PVZS01000023.1"/>
</dbReference>
<evidence type="ECO:0000313" key="9">
    <source>
        <dbReference type="EMBL" id="PSC03590.1"/>
    </source>
</evidence>
<comment type="similarity">
    <text evidence="1 8">Belongs to the SOS response-associated peptidase family.</text>
</comment>
<dbReference type="GO" id="GO:0006508">
    <property type="term" value="P:proteolysis"/>
    <property type="evidence" value="ECO:0007669"/>
    <property type="project" value="UniProtKB-KW"/>
</dbReference>
<dbReference type="EC" id="3.4.-.-" evidence="8"/>
<keyword evidence="4 8" id="KW-0378">Hydrolase</keyword>
<dbReference type="Proteomes" id="UP000239772">
    <property type="component" value="Unassembled WGS sequence"/>
</dbReference>
<gene>
    <name evidence="9" type="ORF">SLNSH_18300</name>
</gene>
<keyword evidence="7" id="KW-0456">Lyase</keyword>
<evidence type="ECO:0000256" key="2">
    <source>
        <dbReference type="ARBA" id="ARBA00022670"/>
    </source>
</evidence>
<evidence type="ECO:0000256" key="4">
    <source>
        <dbReference type="ARBA" id="ARBA00022801"/>
    </source>
</evidence>
<evidence type="ECO:0000256" key="7">
    <source>
        <dbReference type="ARBA" id="ARBA00023239"/>
    </source>
</evidence>
<dbReference type="OrthoDB" id="9782620at2"/>
<keyword evidence="6" id="KW-0238">DNA-binding</keyword>
<keyword evidence="5" id="KW-0190">Covalent protein-DNA linkage</keyword>
<evidence type="ECO:0000256" key="8">
    <source>
        <dbReference type="RuleBase" id="RU364100"/>
    </source>
</evidence>
<name>A0A2T1HPK7_9HYPH</name>
<comment type="caution">
    <text evidence="9">The sequence shown here is derived from an EMBL/GenBank/DDBJ whole genome shotgun (WGS) entry which is preliminary data.</text>
</comment>
<keyword evidence="2 8" id="KW-0645">Protease</keyword>
<dbReference type="GO" id="GO:0008233">
    <property type="term" value="F:peptidase activity"/>
    <property type="evidence" value="ECO:0007669"/>
    <property type="project" value="UniProtKB-KW"/>
</dbReference>
<evidence type="ECO:0000256" key="6">
    <source>
        <dbReference type="ARBA" id="ARBA00023125"/>
    </source>
</evidence>
<keyword evidence="10" id="KW-1185">Reference proteome</keyword>
<dbReference type="InterPro" id="IPR036590">
    <property type="entry name" value="SRAP-like"/>
</dbReference>
<evidence type="ECO:0000256" key="5">
    <source>
        <dbReference type="ARBA" id="ARBA00023124"/>
    </source>
</evidence>
<dbReference type="GO" id="GO:0003697">
    <property type="term" value="F:single-stranded DNA binding"/>
    <property type="evidence" value="ECO:0007669"/>
    <property type="project" value="InterPro"/>
</dbReference>
<dbReference type="SUPFAM" id="SSF143081">
    <property type="entry name" value="BB1717-like"/>
    <property type="match status" value="1"/>
</dbReference>
<dbReference type="Gene3D" id="3.90.1680.10">
    <property type="entry name" value="SOS response associated peptidase-like"/>
    <property type="match status" value="1"/>
</dbReference>
<keyword evidence="3" id="KW-0227">DNA damage</keyword>
<reference evidence="10" key="1">
    <citation type="submission" date="2018-03" db="EMBL/GenBank/DDBJ databases">
        <authorList>
            <person name="Sun L."/>
            <person name="Liu H."/>
            <person name="Chen W."/>
            <person name="Huang K."/>
            <person name="Liu W."/>
            <person name="Gao X."/>
        </authorList>
    </citation>
    <scope>NUCLEOTIDE SEQUENCE [LARGE SCALE GENOMIC DNA]</scope>
    <source>
        <strain evidence="10">SH9</strain>
    </source>
</reference>
<accession>A0A2T1HPK7</accession>
<dbReference type="PANTHER" id="PTHR13604">
    <property type="entry name" value="DC12-RELATED"/>
    <property type="match status" value="1"/>
</dbReference>
<dbReference type="InterPro" id="IPR003738">
    <property type="entry name" value="SRAP"/>
</dbReference>
<organism evidence="9 10">
    <name type="scientific">Alsobacter soli</name>
    <dbReference type="NCBI Taxonomy" id="2109933"/>
    <lineage>
        <taxon>Bacteria</taxon>
        <taxon>Pseudomonadati</taxon>
        <taxon>Pseudomonadota</taxon>
        <taxon>Alphaproteobacteria</taxon>
        <taxon>Hyphomicrobiales</taxon>
        <taxon>Alsobacteraceae</taxon>
        <taxon>Alsobacter</taxon>
    </lineage>
</organism>
<evidence type="ECO:0000256" key="3">
    <source>
        <dbReference type="ARBA" id="ARBA00022763"/>
    </source>
</evidence>
<dbReference type="GO" id="GO:0106300">
    <property type="term" value="P:protein-DNA covalent cross-linking repair"/>
    <property type="evidence" value="ECO:0007669"/>
    <property type="project" value="InterPro"/>
</dbReference>
<protein>
    <recommendedName>
        <fullName evidence="8">Abasic site processing protein</fullName>
        <ecNumber evidence="8">3.4.-.-</ecNumber>
    </recommendedName>
</protein>
<proteinExistence type="inferred from homology"/>
<evidence type="ECO:0000256" key="1">
    <source>
        <dbReference type="ARBA" id="ARBA00008136"/>
    </source>
</evidence>
<dbReference type="EMBL" id="PVZS01000023">
    <property type="protein sequence ID" value="PSC03590.1"/>
    <property type="molecule type" value="Genomic_DNA"/>
</dbReference>